<dbReference type="GO" id="GO:0003887">
    <property type="term" value="F:DNA-directed DNA polymerase activity"/>
    <property type="evidence" value="ECO:0007669"/>
    <property type="project" value="UniProtKB-KW"/>
</dbReference>
<keyword evidence="2" id="KW-0808">Transferase</keyword>
<evidence type="ECO:0000256" key="1">
    <source>
        <dbReference type="ARBA" id="ARBA00012417"/>
    </source>
</evidence>
<dbReference type="InterPro" id="IPR023211">
    <property type="entry name" value="DNA_pol_palm_dom_sf"/>
</dbReference>
<feature type="domain" description="DNA-directed DNA polymerase family B multifunctional" evidence="7">
    <location>
        <begin position="476"/>
        <end position="595"/>
    </location>
</feature>
<keyword evidence="4" id="KW-0540">Nuclease</keyword>
<proteinExistence type="predicted"/>
<keyword evidence="5" id="KW-0378">Hydrolase</keyword>
<evidence type="ECO:0000256" key="6">
    <source>
        <dbReference type="ARBA" id="ARBA00022932"/>
    </source>
</evidence>
<dbReference type="GO" id="GO:0004518">
    <property type="term" value="F:nuclease activity"/>
    <property type="evidence" value="ECO:0007669"/>
    <property type="project" value="UniProtKB-KW"/>
</dbReference>
<keyword evidence="9" id="KW-1185">Reference proteome</keyword>
<name>A0AAE7V4F3_9CAUD</name>
<accession>A0AAE7V4F3</accession>
<evidence type="ECO:0000313" key="9">
    <source>
        <dbReference type="Proteomes" id="UP000827813"/>
    </source>
</evidence>
<gene>
    <name evidence="8" type="primary">gp_23065</name>
</gene>
<dbReference type="InterPro" id="IPR006134">
    <property type="entry name" value="DNA-dir_DNA_pol_B_multi_dom"/>
</dbReference>
<evidence type="ECO:0000256" key="5">
    <source>
        <dbReference type="ARBA" id="ARBA00022801"/>
    </source>
</evidence>
<dbReference type="SUPFAM" id="SSF56672">
    <property type="entry name" value="DNA/RNA polymerases"/>
    <property type="match status" value="1"/>
</dbReference>
<dbReference type="GO" id="GO:0016787">
    <property type="term" value="F:hydrolase activity"/>
    <property type="evidence" value="ECO:0007669"/>
    <property type="project" value="UniProtKB-KW"/>
</dbReference>
<evidence type="ECO:0000256" key="3">
    <source>
        <dbReference type="ARBA" id="ARBA00022695"/>
    </source>
</evidence>
<dbReference type="EC" id="2.7.7.7" evidence="1"/>
<evidence type="ECO:0000256" key="2">
    <source>
        <dbReference type="ARBA" id="ARBA00022679"/>
    </source>
</evidence>
<evidence type="ECO:0000259" key="7">
    <source>
        <dbReference type="Pfam" id="PF00136"/>
    </source>
</evidence>
<dbReference type="GeneID" id="75691228"/>
<evidence type="ECO:0000256" key="4">
    <source>
        <dbReference type="ARBA" id="ARBA00022722"/>
    </source>
</evidence>
<protein>
    <recommendedName>
        <fullName evidence="1">DNA-directed DNA polymerase</fullName>
        <ecNumber evidence="1">2.7.7.7</ecNumber>
    </recommendedName>
</protein>
<dbReference type="GO" id="GO:0003677">
    <property type="term" value="F:DNA binding"/>
    <property type="evidence" value="ECO:0007669"/>
    <property type="project" value="InterPro"/>
</dbReference>
<dbReference type="GO" id="GO:0000166">
    <property type="term" value="F:nucleotide binding"/>
    <property type="evidence" value="ECO:0007669"/>
    <property type="project" value="InterPro"/>
</dbReference>
<evidence type="ECO:0000313" key="8">
    <source>
        <dbReference type="EMBL" id="QWM90132.1"/>
    </source>
</evidence>
<dbReference type="InterPro" id="IPR043502">
    <property type="entry name" value="DNA/RNA_pol_sf"/>
</dbReference>
<reference evidence="8 9" key="1">
    <citation type="submission" date="2021-04" db="EMBL/GenBank/DDBJ databases">
        <authorList>
            <person name="Shkoporov A.N."/>
            <person name="Stockdale S.R."/>
            <person name="Guerin E."/>
            <person name="Ross R.P."/>
            <person name="Hill C."/>
        </authorList>
    </citation>
    <scope>NUCLEOTIDE SEQUENCE [LARGE SCALE GENOMIC DNA]</scope>
    <source>
        <strain evidence="9">cr9_1</strain>
    </source>
</reference>
<sequence length="625" mass="72676">MIRSYTYDVEVLKNFFSISIIEVNDYLKVFKDCYDENDKKKVPIPLVQKYTVKEIKEKLSSVVKYSFYITDKDDSQLLTMLGFINGLRPHYEIQKENDVEKQVPVRTDMFGFNSSKYDRLMVAAFLMFSNQTDNTKELITKLYETSKKIISSQNDYEIFKHDYLLGTLSKYKLPYTDVDLMTVFALNKVGKGVDKNGKTVYFPKSLKQTSINLQWYELLEYELPPISDKDKHFYEKDNTLKGINVENLNKLVEKWDRYIIDEWIEPTMYYNMNDSFILCEMIRLYIDEIRLRYSISSAYGVDVLSSSRSNIADKLFTKFYSEFSGLTPNQWQGNKTERTAMAFKRVIFPFIKFKTKECQELLEEMKKVVVYSTSKKALKEVSNRYPEFKYLKTNNDTGWFEITINKLVYSIATGGLHSQDIPRELKSKLVYIDSLSTGDCTKEKTSIWDNITDDSYIYVHWDISSFYPSIMSVYHVAPAHLNEGVFTKLVSWLKDTRIAAKHSEEDLIDGIPKDILAQALKIVINSIYGKLGFESGSLYDRLAVLKVTINGQLMILMLCEELELAGIEVISANTDGIVVKLYKKDKDKFESISNNWKQLTKLDADAEEYKCYINRDIEIIGVLTL</sequence>
<keyword evidence="3" id="KW-0548">Nucleotidyltransferase</keyword>
<dbReference type="EMBL" id="MZ130486">
    <property type="protein sequence ID" value="QWM90132.1"/>
    <property type="molecule type" value="Genomic_DNA"/>
</dbReference>
<organism evidence="8 9">
    <name type="scientific">uncultured phage cr9_1</name>
    <dbReference type="NCBI Taxonomy" id="2986400"/>
    <lineage>
        <taxon>Viruses</taxon>
        <taxon>Duplodnaviria</taxon>
        <taxon>Heunggongvirae</taxon>
        <taxon>Uroviricota</taxon>
        <taxon>Caudoviricetes</taxon>
        <taxon>Crassvirales</taxon>
        <taxon>Intestiviridae</taxon>
        <taxon>Crudevirinae</taxon>
        <taxon>Dabirmavirus</taxon>
        <taxon>Dabirmavirus hominis</taxon>
    </lineage>
</organism>
<dbReference type="Pfam" id="PF00136">
    <property type="entry name" value="DNA_pol_B"/>
    <property type="match status" value="1"/>
</dbReference>
<dbReference type="RefSeq" id="YP_010359704.1">
    <property type="nucleotide sequence ID" value="NC_062776.1"/>
</dbReference>
<dbReference type="Proteomes" id="UP000827813">
    <property type="component" value="Segment"/>
</dbReference>
<dbReference type="Gene3D" id="3.90.1600.10">
    <property type="entry name" value="Palm domain of DNA polymerase"/>
    <property type="match status" value="1"/>
</dbReference>
<dbReference type="KEGG" id="vg:75691228"/>
<keyword evidence="6" id="KW-0239">DNA-directed DNA polymerase</keyword>